<keyword evidence="3" id="KW-1185">Reference proteome</keyword>
<dbReference type="SUPFAM" id="SSF50814">
    <property type="entry name" value="Lipocalins"/>
    <property type="match status" value="1"/>
</dbReference>
<dbReference type="OrthoDB" id="1929023at2759"/>
<protein>
    <submittedName>
        <fullName evidence="2">Calycin-like</fullName>
    </submittedName>
</protein>
<sequence length="491" mass="55341">MQSSSSLYLSKSFFTTHHHHLGFNHTLSSTHNSLSSLSSTLLKPCSTRLITAQAQKPKRSVPKEGVRVRGNKENVWSIDNELAKVASASSQKEKRRKRRVVKRKGEKGGRIIVSGAMLVEVETVLQTQEPVIKPVWNTFASSLNGIWKGVGAVFSPITAEMEPMEIGSKNENLYDCYTLSRIEAVPSASGDPTSQIRRKVNWVTLNPYGETQQHNKGSNATKDRKHKTGENVTNHTLPTFESFDLERGDVMEEDVMGCEPGLVYFEDGSYSRGPMDIPVGESDDTKYFISPTFKFEQCLVKGCHKRIRIVHTIEFSNGGADIQIMRVAVYEEEWASPSSIDDQSDMEFHVKPLSQRKRTKPSDLTGSWKVFEIGATPVYGEESMAEEGTETPYVYLCTENLKKRSLPENTNYFGEEERLDMQDVTMLWLPGGVTCYVDINKDGILCIGVGWYSDEGINLVMERDYGLDGKLKEVRWKTEVKRRWSSPPPIE</sequence>
<evidence type="ECO:0000313" key="2">
    <source>
        <dbReference type="EMBL" id="QCE04849.1"/>
    </source>
</evidence>
<dbReference type="PANTHER" id="PTHR36025:SF1">
    <property type="entry name" value="DIHYDROOROTATE DEHYDROGENASE (DUF3598)"/>
    <property type="match status" value="1"/>
</dbReference>
<dbReference type="Gramene" id="Vigun10g013400.1.v1.2">
    <property type="protein sequence ID" value="Vigun10g013400.1.v1.2"/>
    <property type="gene ID" value="Vigun10g013400.v1.2"/>
</dbReference>
<name>A0A4D6MXH7_VIGUN</name>
<dbReference type="EMBL" id="CP039352">
    <property type="protein sequence ID" value="QCE04849.1"/>
    <property type="molecule type" value="Genomic_DNA"/>
</dbReference>
<dbReference type="InterPro" id="IPR012674">
    <property type="entry name" value="Calycin"/>
</dbReference>
<organism evidence="2 3">
    <name type="scientific">Vigna unguiculata</name>
    <name type="common">Cowpea</name>
    <dbReference type="NCBI Taxonomy" id="3917"/>
    <lineage>
        <taxon>Eukaryota</taxon>
        <taxon>Viridiplantae</taxon>
        <taxon>Streptophyta</taxon>
        <taxon>Embryophyta</taxon>
        <taxon>Tracheophyta</taxon>
        <taxon>Spermatophyta</taxon>
        <taxon>Magnoliopsida</taxon>
        <taxon>eudicotyledons</taxon>
        <taxon>Gunneridae</taxon>
        <taxon>Pentapetalae</taxon>
        <taxon>rosids</taxon>
        <taxon>fabids</taxon>
        <taxon>Fabales</taxon>
        <taxon>Fabaceae</taxon>
        <taxon>Papilionoideae</taxon>
        <taxon>50 kb inversion clade</taxon>
        <taxon>NPAAA clade</taxon>
        <taxon>indigoferoid/millettioid clade</taxon>
        <taxon>Phaseoleae</taxon>
        <taxon>Vigna</taxon>
    </lineage>
</organism>
<reference evidence="2 3" key="1">
    <citation type="submission" date="2019-04" db="EMBL/GenBank/DDBJ databases">
        <title>An improved genome assembly and genetic linkage map for asparagus bean, Vigna unguiculata ssp. sesquipedialis.</title>
        <authorList>
            <person name="Xia Q."/>
            <person name="Zhang R."/>
            <person name="Dong Y."/>
        </authorList>
    </citation>
    <scope>NUCLEOTIDE SEQUENCE [LARGE SCALE GENOMIC DNA]</scope>
    <source>
        <tissue evidence="2">Leaf</tissue>
    </source>
</reference>
<evidence type="ECO:0000256" key="1">
    <source>
        <dbReference type="SAM" id="MobiDB-lite"/>
    </source>
</evidence>
<gene>
    <name evidence="2" type="ORF">DEO72_LG8g2890</name>
</gene>
<dbReference type="Proteomes" id="UP000501690">
    <property type="component" value="Linkage Group LG8"/>
</dbReference>
<proteinExistence type="predicted"/>
<feature type="region of interest" description="Disordered" evidence="1">
    <location>
        <begin position="209"/>
        <end position="235"/>
    </location>
</feature>
<evidence type="ECO:0000313" key="3">
    <source>
        <dbReference type="Proteomes" id="UP000501690"/>
    </source>
</evidence>
<accession>A0A4D6MXH7</accession>
<dbReference type="AlphaFoldDB" id="A0A4D6MXH7"/>
<feature type="compositionally biased region" description="Polar residues" evidence="1">
    <location>
        <begin position="209"/>
        <end position="220"/>
    </location>
</feature>
<dbReference type="PANTHER" id="PTHR36025">
    <property type="entry name" value="DIHYDROOROTATE DEHYDROGENASE (DUF3598)"/>
    <property type="match status" value="1"/>
</dbReference>